<evidence type="ECO:0000259" key="17">
    <source>
        <dbReference type="PROSITE" id="PS50919"/>
    </source>
</evidence>
<dbReference type="InterPro" id="IPR032421">
    <property type="entry name" value="PMT_4TMC"/>
</dbReference>
<dbReference type="Proteomes" id="UP001217089">
    <property type="component" value="Unassembled WGS sequence"/>
</dbReference>
<feature type="transmembrane region" description="Helical" evidence="16">
    <location>
        <begin position="256"/>
        <end position="276"/>
    </location>
</feature>
<evidence type="ECO:0000313" key="19">
    <source>
        <dbReference type="Proteomes" id="UP001217089"/>
    </source>
</evidence>
<evidence type="ECO:0000256" key="1">
    <source>
        <dbReference type="ARBA" id="ARBA00004477"/>
    </source>
</evidence>
<dbReference type="Gene3D" id="2.80.10.50">
    <property type="match status" value="1"/>
</dbReference>
<feature type="transmembrane region" description="Helical" evidence="16">
    <location>
        <begin position="540"/>
        <end position="558"/>
    </location>
</feature>
<keyword evidence="5" id="KW-0328">Glycosyltransferase</keyword>
<dbReference type="Pfam" id="PF02366">
    <property type="entry name" value="PMT"/>
    <property type="match status" value="1"/>
</dbReference>
<evidence type="ECO:0000256" key="11">
    <source>
        <dbReference type="ARBA" id="ARBA00023136"/>
    </source>
</evidence>
<dbReference type="Pfam" id="PF16192">
    <property type="entry name" value="PMT_4TMC"/>
    <property type="match status" value="1"/>
</dbReference>
<feature type="domain" description="MIR" evidence="17">
    <location>
        <begin position="372"/>
        <end position="428"/>
    </location>
</feature>
<name>A0ABQ9EYS4_TEGGR</name>
<evidence type="ECO:0000256" key="7">
    <source>
        <dbReference type="ARBA" id="ARBA00022692"/>
    </source>
</evidence>
<organism evidence="18 19">
    <name type="scientific">Tegillarca granosa</name>
    <name type="common">Malaysian cockle</name>
    <name type="synonym">Anadara granosa</name>
    <dbReference type="NCBI Taxonomy" id="220873"/>
    <lineage>
        <taxon>Eukaryota</taxon>
        <taxon>Metazoa</taxon>
        <taxon>Spiralia</taxon>
        <taxon>Lophotrochozoa</taxon>
        <taxon>Mollusca</taxon>
        <taxon>Bivalvia</taxon>
        <taxon>Autobranchia</taxon>
        <taxon>Pteriomorphia</taxon>
        <taxon>Arcoida</taxon>
        <taxon>Arcoidea</taxon>
        <taxon>Arcidae</taxon>
        <taxon>Tegillarca</taxon>
    </lineage>
</organism>
<sequence length="625" mass="72208">MRAHWKMPSNIPTKIKQKYPEEKNRENDGKLSPNIPPPKISSEKTILNKHEKEVDRNSSDDSDMSLTKVKEEVQLEKEREDAFTSSSRTYYTLLVLMTMIALALRLHNIEIPSHVCWDETHFGKMGSWYIKRTFFFDVHPPLGKMLIGLSGYLTGYDGEFPFGKPGDQYGDTKYVGMRVFCALLGAALVPLSYMSTWLLTKTIMSAFFASLFVLLDVGTLTLSRHILLDPILMFFIMAATYCKLKFLSYQNKVKFVGLFIILLIGFTTVSDLWRLLGDPRQSMVTTYSHKDDNNYWILNYPHNLADPNDEPQIVKSGDLVRLQHYTSKRNLHSHKEPAPLTKRHYQLSGYGENGNGDANDIWIVQIDGAPVGVPVQTAKSKLRFIHYHVRCAVSSHDKRLPAWGFEQLEASCNPNLRDSNTLWNVEEVEDERLPNANFELYSPSFMEKFIESHSVMTQGNSGLKPKEGEITSRPWQWPLNIRGQIFSGGEHRIYLLGNPVIFWLALGLMALFLVQYCVFAVKVQRRLNEAKVWREHKRRIFSACWWLLLGWALHYLPFWPMTRVLYFHHYFPAFLFSAMISGKLSVISGYCFYLFYPMTYGMSGPLASQESGMMHKVKWLEHWDL</sequence>
<comment type="catalytic activity">
    <reaction evidence="14">
        <text>a di-trans,poly-cis-dolichyl beta-D-mannosyl phosphate + L-seryl-[protein] = 3-O-(alpha-D-mannosyl)-L-seryl-[protein] + a di-trans,poly-cis-dolichyl phosphate + H(+)</text>
        <dbReference type="Rhea" id="RHEA:17377"/>
        <dbReference type="Rhea" id="RHEA-COMP:9863"/>
        <dbReference type="Rhea" id="RHEA-COMP:13546"/>
        <dbReference type="Rhea" id="RHEA-COMP:19498"/>
        <dbReference type="Rhea" id="RHEA-COMP:19501"/>
        <dbReference type="ChEBI" id="CHEBI:15378"/>
        <dbReference type="ChEBI" id="CHEBI:29999"/>
        <dbReference type="ChEBI" id="CHEBI:57683"/>
        <dbReference type="ChEBI" id="CHEBI:58211"/>
        <dbReference type="ChEBI" id="CHEBI:137321"/>
        <dbReference type="EC" id="2.4.1.109"/>
    </reaction>
</comment>
<dbReference type="PANTHER" id="PTHR10050">
    <property type="entry name" value="DOLICHYL-PHOSPHATE-MANNOSE--PROTEIN MANNOSYLTRANSFERASE"/>
    <property type="match status" value="1"/>
</dbReference>
<dbReference type="EC" id="2.4.1.109" evidence="4"/>
<evidence type="ECO:0000256" key="6">
    <source>
        <dbReference type="ARBA" id="ARBA00022679"/>
    </source>
</evidence>
<dbReference type="InterPro" id="IPR027005">
    <property type="entry name" value="PMT-like"/>
</dbReference>
<evidence type="ECO:0000256" key="4">
    <source>
        <dbReference type="ARBA" id="ARBA00012839"/>
    </source>
</evidence>
<keyword evidence="10 16" id="KW-1133">Transmembrane helix</keyword>
<keyword evidence="7 16" id="KW-0812">Transmembrane</keyword>
<evidence type="ECO:0000256" key="8">
    <source>
        <dbReference type="ARBA" id="ARBA00022737"/>
    </source>
</evidence>
<comment type="similarity">
    <text evidence="3">Belongs to the glycosyltransferase 39 family.</text>
</comment>
<feature type="domain" description="MIR" evidence="17">
    <location>
        <begin position="311"/>
        <end position="367"/>
    </location>
</feature>
<feature type="compositionally biased region" description="Basic and acidic residues" evidence="15">
    <location>
        <begin position="46"/>
        <end position="59"/>
    </location>
</feature>
<accession>A0ABQ9EYS4</accession>
<keyword evidence="8" id="KW-0677">Repeat</keyword>
<dbReference type="InterPro" id="IPR016093">
    <property type="entry name" value="MIR_motif"/>
</dbReference>
<comment type="catalytic activity">
    <reaction evidence="13">
        <text>a di-trans,poly-cis-dolichyl beta-D-mannosyl phosphate + L-threonyl-[protein] = 3-O-(alpha-D-mannosyl)-L-threonyl-[protein] + a di-trans,poly-cis-dolichyl phosphate + H(+)</text>
        <dbReference type="Rhea" id="RHEA:53396"/>
        <dbReference type="Rhea" id="RHEA-COMP:11060"/>
        <dbReference type="Rhea" id="RHEA-COMP:13547"/>
        <dbReference type="Rhea" id="RHEA-COMP:19498"/>
        <dbReference type="Rhea" id="RHEA-COMP:19501"/>
        <dbReference type="ChEBI" id="CHEBI:15378"/>
        <dbReference type="ChEBI" id="CHEBI:30013"/>
        <dbReference type="ChEBI" id="CHEBI:57683"/>
        <dbReference type="ChEBI" id="CHEBI:58211"/>
        <dbReference type="ChEBI" id="CHEBI:137323"/>
        <dbReference type="EC" id="2.4.1.109"/>
    </reaction>
</comment>
<dbReference type="PROSITE" id="PS50919">
    <property type="entry name" value="MIR"/>
    <property type="match status" value="2"/>
</dbReference>
<feature type="transmembrane region" description="Helical" evidence="16">
    <location>
        <begin position="570"/>
        <end position="596"/>
    </location>
</feature>
<feature type="compositionally biased region" description="Basic and acidic residues" evidence="15">
    <location>
        <begin position="18"/>
        <end position="29"/>
    </location>
</feature>
<evidence type="ECO:0000256" key="13">
    <source>
        <dbReference type="ARBA" id="ARBA00045085"/>
    </source>
</evidence>
<dbReference type="InterPro" id="IPR003342">
    <property type="entry name" value="ArnT-like_N"/>
</dbReference>
<evidence type="ECO:0000256" key="5">
    <source>
        <dbReference type="ARBA" id="ARBA00022676"/>
    </source>
</evidence>
<feature type="region of interest" description="Disordered" evidence="15">
    <location>
        <begin position="1"/>
        <end position="68"/>
    </location>
</feature>
<dbReference type="EMBL" id="JARBDR010000657">
    <property type="protein sequence ID" value="KAJ8309086.1"/>
    <property type="molecule type" value="Genomic_DNA"/>
</dbReference>
<feature type="transmembrane region" description="Helical" evidence="16">
    <location>
        <begin position="174"/>
        <end position="191"/>
    </location>
</feature>
<comment type="pathway">
    <text evidence="2">Protein modification; protein glycosylation.</text>
</comment>
<keyword evidence="19" id="KW-1185">Reference proteome</keyword>
<dbReference type="InterPro" id="IPR036300">
    <property type="entry name" value="MIR_dom_sf"/>
</dbReference>
<evidence type="ECO:0000313" key="18">
    <source>
        <dbReference type="EMBL" id="KAJ8309086.1"/>
    </source>
</evidence>
<gene>
    <name evidence="18" type="ORF">KUTeg_013960</name>
</gene>
<evidence type="ECO:0000256" key="9">
    <source>
        <dbReference type="ARBA" id="ARBA00022824"/>
    </source>
</evidence>
<feature type="transmembrane region" description="Helical" evidence="16">
    <location>
        <begin position="226"/>
        <end position="244"/>
    </location>
</feature>
<keyword evidence="6" id="KW-0808">Transferase</keyword>
<evidence type="ECO:0000256" key="12">
    <source>
        <dbReference type="ARBA" id="ARBA00039583"/>
    </source>
</evidence>
<evidence type="ECO:0000256" key="16">
    <source>
        <dbReference type="SAM" id="Phobius"/>
    </source>
</evidence>
<dbReference type="SUPFAM" id="SSF82109">
    <property type="entry name" value="MIR domain"/>
    <property type="match status" value="1"/>
</dbReference>
<protein>
    <recommendedName>
        <fullName evidence="12">Protein O-mannosyl-transferase 2</fullName>
        <ecNumber evidence="4">2.4.1.109</ecNumber>
    </recommendedName>
</protein>
<keyword evidence="11 16" id="KW-0472">Membrane</keyword>
<evidence type="ECO:0000256" key="14">
    <source>
        <dbReference type="ARBA" id="ARBA00045102"/>
    </source>
</evidence>
<evidence type="ECO:0000256" key="15">
    <source>
        <dbReference type="SAM" id="MobiDB-lite"/>
    </source>
</evidence>
<keyword evidence="9" id="KW-0256">Endoplasmic reticulum</keyword>
<evidence type="ECO:0000256" key="10">
    <source>
        <dbReference type="ARBA" id="ARBA00022989"/>
    </source>
</evidence>
<comment type="caution">
    <text evidence="18">The sequence shown here is derived from an EMBL/GenBank/DDBJ whole genome shotgun (WGS) entry which is preliminary data.</text>
</comment>
<dbReference type="SMART" id="SM00472">
    <property type="entry name" value="MIR"/>
    <property type="match status" value="2"/>
</dbReference>
<evidence type="ECO:0000256" key="2">
    <source>
        <dbReference type="ARBA" id="ARBA00004922"/>
    </source>
</evidence>
<evidence type="ECO:0000256" key="3">
    <source>
        <dbReference type="ARBA" id="ARBA00007222"/>
    </source>
</evidence>
<dbReference type="PANTHER" id="PTHR10050:SF46">
    <property type="entry name" value="PROTEIN O-MANNOSYL-TRANSFERASE 2"/>
    <property type="match status" value="1"/>
</dbReference>
<proteinExistence type="inferred from homology"/>
<comment type="subcellular location">
    <subcellularLocation>
        <location evidence="1">Endoplasmic reticulum membrane</location>
        <topology evidence="1">Multi-pass membrane protein</topology>
    </subcellularLocation>
</comment>
<feature type="transmembrane region" description="Helical" evidence="16">
    <location>
        <begin position="500"/>
        <end position="519"/>
    </location>
</feature>
<reference evidence="18 19" key="1">
    <citation type="submission" date="2022-12" db="EMBL/GenBank/DDBJ databases">
        <title>Chromosome-level genome of Tegillarca granosa.</title>
        <authorList>
            <person name="Kim J."/>
        </authorList>
    </citation>
    <scope>NUCLEOTIDE SEQUENCE [LARGE SCALE GENOMIC DNA]</scope>
    <source>
        <strain evidence="18">Teg-2019</strain>
        <tissue evidence="18">Adductor muscle</tissue>
    </source>
</reference>